<protein>
    <submittedName>
        <fullName evidence="2">Uncharacterized protein</fullName>
    </submittedName>
</protein>
<keyword evidence="1" id="KW-0812">Transmembrane</keyword>
<keyword evidence="3" id="KW-1185">Reference proteome</keyword>
<name>A0A4Y2RAL5_ARAVE</name>
<keyword evidence="1" id="KW-1133">Transmembrane helix</keyword>
<evidence type="ECO:0000256" key="1">
    <source>
        <dbReference type="SAM" id="Phobius"/>
    </source>
</evidence>
<reference evidence="2 3" key="1">
    <citation type="journal article" date="2019" name="Sci. Rep.">
        <title>Orb-weaving spider Araneus ventricosus genome elucidates the spidroin gene catalogue.</title>
        <authorList>
            <person name="Kono N."/>
            <person name="Nakamura H."/>
            <person name="Ohtoshi R."/>
            <person name="Moran D.A.P."/>
            <person name="Shinohara A."/>
            <person name="Yoshida Y."/>
            <person name="Fujiwara M."/>
            <person name="Mori M."/>
            <person name="Tomita M."/>
            <person name="Arakawa K."/>
        </authorList>
    </citation>
    <scope>NUCLEOTIDE SEQUENCE [LARGE SCALE GENOMIC DNA]</scope>
</reference>
<gene>
    <name evidence="2" type="ORF">AVEN_83566_1</name>
</gene>
<organism evidence="2 3">
    <name type="scientific">Araneus ventricosus</name>
    <name type="common">Orbweaver spider</name>
    <name type="synonym">Epeira ventricosa</name>
    <dbReference type="NCBI Taxonomy" id="182803"/>
    <lineage>
        <taxon>Eukaryota</taxon>
        <taxon>Metazoa</taxon>
        <taxon>Ecdysozoa</taxon>
        <taxon>Arthropoda</taxon>
        <taxon>Chelicerata</taxon>
        <taxon>Arachnida</taxon>
        <taxon>Araneae</taxon>
        <taxon>Araneomorphae</taxon>
        <taxon>Entelegynae</taxon>
        <taxon>Araneoidea</taxon>
        <taxon>Araneidae</taxon>
        <taxon>Araneus</taxon>
    </lineage>
</organism>
<dbReference type="EMBL" id="BGPR01016395">
    <property type="protein sequence ID" value="GBN72834.1"/>
    <property type="molecule type" value="Genomic_DNA"/>
</dbReference>
<evidence type="ECO:0000313" key="2">
    <source>
        <dbReference type="EMBL" id="GBN72834.1"/>
    </source>
</evidence>
<proteinExistence type="predicted"/>
<dbReference type="AlphaFoldDB" id="A0A4Y2RAL5"/>
<feature type="transmembrane region" description="Helical" evidence="1">
    <location>
        <begin position="24"/>
        <end position="43"/>
    </location>
</feature>
<sequence>MNSPSSRTSTKLQYVLKMRLRSEALTGVVAGVFVYCSTLFPYLRKISAQTSKMTPWLNAVALVTLKILSHIFGSPKDFAISSDGSNVHHVNAEQCTSSDVRKCAASSV</sequence>
<keyword evidence="1" id="KW-0472">Membrane</keyword>
<accession>A0A4Y2RAL5</accession>
<evidence type="ECO:0000313" key="3">
    <source>
        <dbReference type="Proteomes" id="UP000499080"/>
    </source>
</evidence>
<comment type="caution">
    <text evidence="2">The sequence shown here is derived from an EMBL/GenBank/DDBJ whole genome shotgun (WGS) entry which is preliminary data.</text>
</comment>
<dbReference type="Proteomes" id="UP000499080">
    <property type="component" value="Unassembled WGS sequence"/>
</dbReference>